<protein>
    <submittedName>
        <fullName evidence="2">Uncharacterized protein</fullName>
    </submittedName>
</protein>
<sequence length="85" mass="9080">MVWWVVAALVALGVVLLVLVVLPVLRRLAGLRRAMVKVRQRAVDAQKLRGATDALQARLVEVSARAEATRQRAAAIGGSAPEGKD</sequence>
<accession>A0A8J3VPZ8</accession>
<dbReference type="EMBL" id="BONZ01000019">
    <property type="protein sequence ID" value="GIH13946.1"/>
    <property type="molecule type" value="Genomic_DNA"/>
</dbReference>
<reference evidence="2" key="1">
    <citation type="submission" date="2021-01" db="EMBL/GenBank/DDBJ databases">
        <title>Whole genome shotgun sequence of Rugosimonospora africana NBRC 104875.</title>
        <authorList>
            <person name="Komaki H."/>
            <person name="Tamura T."/>
        </authorList>
    </citation>
    <scope>NUCLEOTIDE SEQUENCE</scope>
    <source>
        <strain evidence="2">NBRC 104875</strain>
    </source>
</reference>
<comment type="caution">
    <text evidence="2">The sequence shown here is derived from an EMBL/GenBank/DDBJ whole genome shotgun (WGS) entry which is preliminary data.</text>
</comment>
<dbReference type="Proteomes" id="UP000642748">
    <property type="component" value="Unassembled WGS sequence"/>
</dbReference>
<keyword evidence="1" id="KW-0472">Membrane</keyword>
<name>A0A8J3VPZ8_9ACTN</name>
<organism evidence="2 3">
    <name type="scientific">Rugosimonospora africana</name>
    <dbReference type="NCBI Taxonomy" id="556532"/>
    <lineage>
        <taxon>Bacteria</taxon>
        <taxon>Bacillati</taxon>
        <taxon>Actinomycetota</taxon>
        <taxon>Actinomycetes</taxon>
        <taxon>Micromonosporales</taxon>
        <taxon>Micromonosporaceae</taxon>
        <taxon>Rugosimonospora</taxon>
    </lineage>
</organism>
<keyword evidence="1" id="KW-0812">Transmembrane</keyword>
<keyword evidence="3" id="KW-1185">Reference proteome</keyword>
<evidence type="ECO:0000313" key="3">
    <source>
        <dbReference type="Proteomes" id="UP000642748"/>
    </source>
</evidence>
<keyword evidence="1" id="KW-1133">Transmembrane helix</keyword>
<proteinExistence type="predicted"/>
<evidence type="ECO:0000313" key="2">
    <source>
        <dbReference type="EMBL" id="GIH13946.1"/>
    </source>
</evidence>
<gene>
    <name evidence="2" type="ORF">Raf01_21180</name>
</gene>
<feature type="transmembrane region" description="Helical" evidence="1">
    <location>
        <begin position="6"/>
        <end position="25"/>
    </location>
</feature>
<evidence type="ECO:0000256" key="1">
    <source>
        <dbReference type="SAM" id="Phobius"/>
    </source>
</evidence>
<dbReference type="AlphaFoldDB" id="A0A8J3VPZ8"/>